<evidence type="ECO:0000313" key="1">
    <source>
        <dbReference type="EMBL" id="NJR80340.1"/>
    </source>
</evidence>
<comment type="caution">
    <text evidence="1">The sequence shown here is derived from an EMBL/GenBank/DDBJ whole genome shotgun (WGS) entry which is preliminary data.</text>
</comment>
<protein>
    <submittedName>
        <fullName evidence="1">Uncharacterized protein</fullName>
    </submittedName>
</protein>
<proteinExistence type="predicted"/>
<dbReference type="EMBL" id="JAAVJH010000016">
    <property type="protein sequence ID" value="NJR80340.1"/>
    <property type="molecule type" value="Genomic_DNA"/>
</dbReference>
<name>A0ABX1CQW7_9SPHN</name>
<evidence type="ECO:0000313" key="2">
    <source>
        <dbReference type="Proteomes" id="UP000732399"/>
    </source>
</evidence>
<keyword evidence="2" id="KW-1185">Reference proteome</keyword>
<dbReference type="Proteomes" id="UP000732399">
    <property type="component" value="Unassembled WGS sequence"/>
</dbReference>
<dbReference type="RefSeq" id="WP_168135898.1">
    <property type="nucleotide sequence ID" value="NZ_JAAVJH010000016.1"/>
</dbReference>
<accession>A0ABX1CQW7</accession>
<organism evidence="1 2">
    <name type="scientific">Sphingomonas corticis</name>
    <dbReference type="NCBI Taxonomy" id="2722791"/>
    <lineage>
        <taxon>Bacteria</taxon>
        <taxon>Pseudomonadati</taxon>
        <taxon>Pseudomonadota</taxon>
        <taxon>Alphaproteobacteria</taxon>
        <taxon>Sphingomonadales</taxon>
        <taxon>Sphingomonadaceae</taxon>
        <taxon>Sphingomonas</taxon>
    </lineage>
</organism>
<reference evidence="1 2" key="1">
    <citation type="submission" date="2020-03" db="EMBL/GenBank/DDBJ databases">
        <authorList>
            <person name="Wang L."/>
            <person name="He N."/>
            <person name="Li Y."/>
            <person name="Fang Y."/>
            <person name="Zhang F."/>
        </authorList>
    </citation>
    <scope>NUCLEOTIDE SEQUENCE [LARGE SCALE GENOMIC DNA]</scope>
    <source>
        <strain evidence="1 2">36D10-4-7</strain>
    </source>
</reference>
<gene>
    <name evidence="1" type="ORF">HBH26_17305</name>
</gene>
<sequence>MIDVPPSVLHYALDPDVTLAVELLLDGDDTATIAKLRWPDLPSYYRAWLAAQQTCAEHALFLEQLWNAVWREVPKPWQERLPGDPIREDMAIDPASVFEYGCFSRSFERPGYLLELGVTLERGGRVQLGVGLWDEDDNDLLDAAQLPEWEQEESESDYFYTQQMIMPLAERVDPGAFAKWANGAWNAVTAAMTADG</sequence>